<dbReference type="Pfam" id="PF01965">
    <property type="entry name" value="DJ-1_PfpI"/>
    <property type="match status" value="1"/>
</dbReference>
<dbReference type="KEGG" id="alf:CFBP5473_11190"/>
<accession>A0A4D7DVZ3</accession>
<name>A0A4D7DVZ3_9HYPH</name>
<dbReference type="EMBL" id="CP039691">
    <property type="protein sequence ID" value="QCI98412.1"/>
    <property type="molecule type" value="Genomic_DNA"/>
</dbReference>
<proteinExistence type="predicted"/>
<feature type="domain" description="DJ-1/PfpI" evidence="1">
    <location>
        <begin position="3"/>
        <end position="167"/>
    </location>
</feature>
<evidence type="ECO:0000313" key="2">
    <source>
        <dbReference type="EMBL" id="QCI98412.1"/>
    </source>
</evidence>
<dbReference type="PANTHER" id="PTHR48094">
    <property type="entry name" value="PROTEIN/NUCLEIC ACID DEGLYCASE DJ-1-RELATED"/>
    <property type="match status" value="1"/>
</dbReference>
<evidence type="ECO:0000259" key="1">
    <source>
        <dbReference type="Pfam" id="PF01965"/>
    </source>
</evidence>
<dbReference type="RefSeq" id="WP_027675599.1">
    <property type="nucleotide sequence ID" value="NZ_CP039691.1"/>
</dbReference>
<dbReference type="OrthoDB" id="8030967at2"/>
<reference evidence="2 4" key="1">
    <citation type="submission" date="2019-04" db="EMBL/GenBank/DDBJ databases">
        <title>Complete genome sequence of Agrobacterium larrymoorei CFBP5473.</title>
        <authorList>
            <person name="Haryono M."/>
            <person name="Chou L."/>
            <person name="Lin Y.-C."/>
            <person name="Lai E.-M."/>
            <person name="Kuo C.-H."/>
        </authorList>
    </citation>
    <scope>NUCLEOTIDE SEQUENCE [LARGE SCALE GENOMIC DNA]</scope>
    <source>
        <strain evidence="2 4">CFBP5473</strain>
    </source>
</reference>
<reference evidence="3 5" key="2">
    <citation type="submission" date="2021-03" db="EMBL/GenBank/DDBJ databases">
        <title>Rapid diversification of plasmids in a genus of pathogenic and nitrogen fixing bacteria.</title>
        <authorList>
            <person name="Weisberg A.J."/>
            <person name="Miller M."/>
            <person name="Ream W."/>
            <person name="Grunwald N.J."/>
            <person name="Chang J.H."/>
        </authorList>
    </citation>
    <scope>NUCLEOTIDE SEQUENCE [LARGE SCALE GENOMIC DNA]</scope>
    <source>
        <strain evidence="3 5">AF3.44</strain>
    </source>
</reference>
<dbReference type="AlphaFoldDB" id="A0A4D7DVZ3"/>
<dbReference type="Proteomes" id="UP000826513">
    <property type="component" value="Chromosome 1"/>
</dbReference>
<dbReference type="GO" id="GO:0005737">
    <property type="term" value="C:cytoplasm"/>
    <property type="evidence" value="ECO:0007669"/>
    <property type="project" value="TreeGrafter"/>
</dbReference>
<keyword evidence="2" id="KW-0315">Glutamine amidotransferase</keyword>
<dbReference type="InterPro" id="IPR002818">
    <property type="entry name" value="DJ-1/PfpI"/>
</dbReference>
<protein>
    <submittedName>
        <fullName evidence="2">Glutamine amidotransferase</fullName>
    </submittedName>
</protein>
<dbReference type="CDD" id="cd03140">
    <property type="entry name" value="GATase1_PfpI_3"/>
    <property type="match status" value="1"/>
</dbReference>
<dbReference type="Gene3D" id="3.40.50.880">
    <property type="match status" value="1"/>
</dbReference>
<dbReference type="GO" id="GO:0016740">
    <property type="term" value="F:transferase activity"/>
    <property type="evidence" value="ECO:0007669"/>
    <property type="project" value="UniProtKB-KW"/>
</dbReference>
<dbReference type="Proteomes" id="UP000298545">
    <property type="component" value="Chromosome circular"/>
</dbReference>
<evidence type="ECO:0000313" key="5">
    <source>
        <dbReference type="Proteomes" id="UP000826513"/>
    </source>
</evidence>
<dbReference type="SUPFAM" id="SSF52317">
    <property type="entry name" value="Class I glutamine amidotransferase-like"/>
    <property type="match status" value="1"/>
</dbReference>
<gene>
    <name evidence="2" type="ORF">CFBP5473_11190</name>
    <name evidence="3" type="ORF">J5285_08535</name>
</gene>
<dbReference type="InterPro" id="IPR050325">
    <property type="entry name" value="Prot/Nucl_acid_deglycase"/>
</dbReference>
<keyword evidence="5" id="KW-1185">Reference proteome</keyword>
<dbReference type="STRING" id="1367849.GCA_000518585_02863"/>
<organism evidence="2 4">
    <name type="scientific">Agrobacterium larrymoorei</name>
    <dbReference type="NCBI Taxonomy" id="160699"/>
    <lineage>
        <taxon>Bacteria</taxon>
        <taxon>Pseudomonadati</taxon>
        <taxon>Pseudomonadota</taxon>
        <taxon>Alphaproteobacteria</taxon>
        <taxon>Hyphomicrobiales</taxon>
        <taxon>Rhizobiaceae</taxon>
        <taxon>Rhizobium/Agrobacterium group</taxon>
        <taxon>Agrobacterium</taxon>
    </lineage>
</organism>
<evidence type="ECO:0000313" key="3">
    <source>
        <dbReference type="EMBL" id="QYA06127.1"/>
    </source>
</evidence>
<dbReference type="EMBL" id="CP072167">
    <property type="protein sequence ID" value="QYA06127.1"/>
    <property type="molecule type" value="Genomic_DNA"/>
</dbReference>
<dbReference type="InterPro" id="IPR029062">
    <property type="entry name" value="Class_I_gatase-like"/>
</dbReference>
<dbReference type="PANTHER" id="PTHR48094:SF19">
    <property type="entry name" value="DJ-1_PFPI DOMAIN-CONTAINING PROTEIN"/>
    <property type="match status" value="1"/>
</dbReference>
<evidence type="ECO:0000313" key="4">
    <source>
        <dbReference type="Proteomes" id="UP000298545"/>
    </source>
</evidence>
<keyword evidence="2" id="KW-0808">Transferase</keyword>
<sequence>MTRIAIALTEEFADWEPALLAAAARGYLGVEIVTASPDGKPLTSMGGLKVMPDTAYEALDPDDIDALVIPGGLSWEKGAAPDFTDLVHRFRAQDRVVAGICAAASALAGTGVLNHAAHTGNSLASHQRYEMYEGAGLYRDQPQAVSDKGIVTAPGNSPVTFAAEVLKALDLWGPEAEAEISVFSAEHLKP</sequence>